<dbReference type="PANTHER" id="PTHR45711:SF6">
    <property type="entry name" value="CHLORIDE CHANNEL PROTEIN"/>
    <property type="match status" value="1"/>
</dbReference>
<feature type="transmembrane region" description="Helical" evidence="8">
    <location>
        <begin position="324"/>
        <end position="343"/>
    </location>
</feature>
<keyword evidence="3 8" id="KW-0812">Transmembrane</keyword>
<dbReference type="AlphaFoldDB" id="A0A158BZ73"/>
<dbReference type="SUPFAM" id="SSF81340">
    <property type="entry name" value="Clc chloride channel"/>
    <property type="match status" value="1"/>
</dbReference>
<dbReference type="NCBIfam" id="NF003640">
    <property type="entry name" value="PRK05277.1"/>
    <property type="match status" value="1"/>
</dbReference>
<evidence type="ECO:0000256" key="6">
    <source>
        <dbReference type="ARBA" id="ARBA00023136"/>
    </source>
</evidence>
<dbReference type="InterPro" id="IPR001807">
    <property type="entry name" value="ClC"/>
</dbReference>
<keyword evidence="7" id="KW-0868">Chloride</keyword>
<dbReference type="PANTHER" id="PTHR45711">
    <property type="entry name" value="CHLORIDE CHANNEL PROTEIN"/>
    <property type="match status" value="1"/>
</dbReference>
<reference evidence="9" key="1">
    <citation type="submission" date="2016-01" db="EMBL/GenBank/DDBJ databases">
        <authorList>
            <person name="Peeters C."/>
        </authorList>
    </citation>
    <scope>NUCLEOTIDE SEQUENCE</scope>
    <source>
        <strain evidence="9">LMG 29322</strain>
    </source>
</reference>
<feature type="transmembrane region" description="Helical" evidence="8">
    <location>
        <begin position="67"/>
        <end position="100"/>
    </location>
</feature>
<evidence type="ECO:0000313" key="9">
    <source>
        <dbReference type="EMBL" id="SAK75363.1"/>
    </source>
</evidence>
<keyword evidence="6 8" id="KW-0472">Membrane</keyword>
<proteinExistence type="predicted"/>
<dbReference type="Pfam" id="PF00654">
    <property type="entry name" value="Voltage_CLC"/>
    <property type="match status" value="1"/>
</dbReference>
<dbReference type="InterPro" id="IPR014743">
    <property type="entry name" value="Cl-channel_core"/>
</dbReference>
<evidence type="ECO:0000256" key="2">
    <source>
        <dbReference type="ARBA" id="ARBA00022448"/>
    </source>
</evidence>
<protein>
    <submittedName>
        <fullName evidence="9">Voltage-gated ClC-type chloride channel ClcB</fullName>
    </submittedName>
</protein>
<feature type="transmembrane region" description="Helical" evidence="8">
    <location>
        <begin position="392"/>
        <end position="415"/>
    </location>
</feature>
<feature type="transmembrane region" description="Helical" evidence="8">
    <location>
        <begin position="288"/>
        <end position="309"/>
    </location>
</feature>
<accession>A0A158BZ73</accession>
<keyword evidence="5" id="KW-0406">Ion transport</keyword>
<dbReference type="Gene3D" id="1.10.3080.10">
    <property type="entry name" value="Clc chloride channel"/>
    <property type="match status" value="1"/>
</dbReference>
<feature type="transmembrane region" description="Helical" evidence="8">
    <location>
        <begin position="252"/>
        <end position="276"/>
    </location>
</feature>
<dbReference type="EMBL" id="FCOA02000016">
    <property type="protein sequence ID" value="SAK75363.1"/>
    <property type="molecule type" value="Genomic_DNA"/>
</dbReference>
<comment type="subcellular location">
    <subcellularLocation>
        <location evidence="1">Membrane</location>
        <topology evidence="1">Multi-pass membrane protein</topology>
    </subcellularLocation>
</comment>
<feature type="transmembrane region" description="Helical" evidence="8">
    <location>
        <begin position="422"/>
        <end position="442"/>
    </location>
</feature>
<evidence type="ECO:0000256" key="5">
    <source>
        <dbReference type="ARBA" id="ARBA00023065"/>
    </source>
</evidence>
<evidence type="ECO:0000256" key="4">
    <source>
        <dbReference type="ARBA" id="ARBA00022989"/>
    </source>
</evidence>
<name>A0A158BZ73_9BURK</name>
<dbReference type="GO" id="GO:0005247">
    <property type="term" value="F:voltage-gated chloride channel activity"/>
    <property type="evidence" value="ECO:0007669"/>
    <property type="project" value="TreeGrafter"/>
</dbReference>
<keyword evidence="10" id="KW-1185">Reference proteome</keyword>
<dbReference type="PRINTS" id="PR00762">
    <property type="entry name" value="CLCHANNEL"/>
</dbReference>
<feature type="transmembrane region" description="Helical" evidence="8">
    <location>
        <begin position="214"/>
        <end position="232"/>
    </location>
</feature>
<organism evidence="9 10">
    <name type="scientific">Caballeronia hypogeia</name>
    <dbReference type="NCBI Taxonomy" id="1777140"/>
    <lineage>
        <taxon>Bacteria</taxon>
        <taxon>Pseudomonadati</taxon>
        <taxon>Pseudomonadota</taxon>
        <taxon>Betaproteobacteria</taxon>
        <taxon>Burkholderiales</taxon>
        <taxon>Burkholderiaceae</taxon>
        <taxon>Caballeronia</taxon>
    </lineage>
</organism>
<dbReference type="Proteomes" id="UP000054851">
    <property type="component" value="Unassembled WGS sequence"/>
</dbReference>
<dbReference type="GO" id="GO:0005886">
    <property type="term" value="C:plasma membrane"/>
    <property type="evidence" value="ECO:0007669"/>
    <property type="project" value="TreeGrafter"/>
</dbReference>
<keyword evidence="2" id="KW-0813">Transport</keyword>
<evidence type="ECO:0000313" key="10">
    <source>
        <dbReference type="Proteomes" id="UP000054851"/>
    </source>
</evidence>
<keyword evidence="4 8" id="KW-1133">Transmembrane helix</keyword>
<evidence type="ECO:0000256" key="3">
    <source>
        <dbReference type="ARBA" id="ARBA00022692"/>
    </source>
</evidence>
<dbReference type="STRING" id="1777140.AWB79_04449"/>
<feature type="transmembrane region" description="Helical" evidence="8">
    <location>
        <begin position="34"/>
        <end position="55"/>
    </location>
</feature>
<feature type="transmembrane region" description="Helical" evidence="8">
    <location>
        <begin position="177"/>
        <end position="202"/>
    </location>
</feature>
<evidence type="ECO:0000256" key="1">
    <source>
        <dbReference type="ARBA" id="ARBA00004141"/>
    </source>
</evidence>
<gene>
    <name evidence="9" type="ORF">AWB79_04449</name>
</gene>
<dbReference type="CDD" id="cd01031">
    <property type="entry name" value="EriC"/>
    <property type="match status" value="1"/>
</dbReference>
<evidence type="ECO:0000256" key="8">
    <source>
        <dbReference type="SAM" id="Phobius"/>
    </source>
</evidence>
<sequence>MLRFMARAGFGASSAMNDNEVTQAATQDNERAGIVPLALASVIVGAVTGAIGVTFRFALERAEAMRFAFVAWAHAGHALSIVLVVLAAAAATGLAAWLVARFAPMASGSGIPHVEAVLHGRLPPAPLVLIPIKFAGGVFAIGAGLALGREGPTVQMGASIAHAIGRFFRRNAIDCRVLLAAGAGAGLATAFNAPIAGAVFVLEELMRRFDMRTTVAALGASASAIAMARLLHGDLPDFHVPAQPFPGFAMSGVHIALGLLLGLIGAAYSRAILWTLDITDRLARRTSVARVTARASLIGALVGLLAWFAPDLAGGGDVLTEQVLLGRGAMAGVSAMFAVRFVLGPLSYAAGTPGGLFAPLLALGAQTGFVFGRVCLDWFPGIAPATGDTATFAVVGMAALFVAVVRAPVTGIVLVTEMTASFTLLLPMLTACFTAMIVPMLLRIPPIYDSLGARAAAAKR</sequence>
<evidence type="ECO:0000256" key="7">
    <source>
        <dbReference type="ARBA" id="ARBA00023214"/>
    </source>
</evidence>
<feature type="transmembrane region" description="Helical" evidence="8">
    <location>
        <begin position="355"/>
        <end position="372"/>
    </location>
</feature>
<comment type="caution">
    <text evidence="9">The sequence shown here is derived from an EMBL/GenBank/DDBJ whole genome shotgun (WGS) entry which is preliminary data.</text>
</comment>